<dbReference type="Gene3D" id="3.40.50.2300">
    <property type="match status" value="1"/>
</dbReference>
<dbReference type="GO" id="GO:1902201">
    <property type="term" value="P:negative regulation of bacterial-type flagellum-dependent cell motility"/>
    <property type="evidence" value="ECO:0007669"/>
    <property type="project" value="TreeGrafter"/>
</dbReference>
<dbReference type="eggNOG" id="COG3706">
    <property type="taxonomic scope" value="Bacteria"/>
</dbReference>
<dbReference type="PANTHER" id="PTHR45138">
    <property type="entry name" value="REGULATORY COMPONENTS OF SENSORY TRANSDUCTION SYSTEM"/>
    <property type="match status" value="1"/>
</dbReference>
<proteinExistence type="predicted"/>
<dbReference type="Pfam" id="PF00072">
    <property type="entry name" value="Response_reg"/>
    <property type="match status" value="1"/>
</dbReference>
<name>B1WVD6_CROS5</name>
<dbReference type="SMART" id="SM00267">
    <property type="entry name" value="GGDEF"/>
    <property type="match status" value="1"/>
</dbReference>
<dbReference type="InterPro" id="IPR001789">
    <property type="entry name" value="Sig_transdc_resp-reg_receiver"/>
</dbReference>
<keyword evidence="5" id="KW-1185">Reference proteome</keyword>
<organism evidence="4 5">
    <name type="scientific">Crocosphaera subtropica (strain ATCC 51142 / BH68)</name>
    <name type="common">Cyanothece sp. (strain ATCC 51142)</name>
    <dbReference type="NCBI Taxonomy" id="43989"/>
    <lineage>
        <taxon>Bacteria</taxon>
        <taxon>Bacillati</taxon>
        <taxon>Cyanobacteriota</taxon>
        <taxon>Cyanophyceae</taxon>
        <taxon>Oscillatoriophycideae</taxon>
        <taxon>Chroococcales</taxon>
        <taxon>Aphanothecaceae</taxon>
        <taxon>Crocosphaera</taxon>
        <taxon>Crocosphaera subtropica</taxon>
    </lineage>
</organism>
<keyword evidence="1" id="KW-0597">Phosphoprotein</keyword>
<dbReference type="STRING" id="43989.cce_4578"/>
<dbReference type="Proteomes" id="UP000001203">
    <property type="component" value="Chromosome circular"/>
</dbReference>
<dbReference type="NCBIfam" id="TIGR00254">
    <property type="entry name" value="GGDEF"/>
    <property type="match status" value="1"/>
</dbReference>
<dbReference type="HOGENOM" id="CLU_000445_11_28_3"/>
<dbReference type="InterPro" id="IPR000160">
    <property type="entry name" value="GGDEF_dom"/>
</dbReference>
<dbReference type="SMART" id="SM00448">
    <property type="entry name" value="REC"/>
    <property type="match status" value="1"/>
</dbReference>
<dbReference type="InterPro" id="IPR011006">
    <property type="entry name" value="CheY-like_superfamily"/>
</dbReference>
<dbReference type="CDD" id="cd19920">
    <property type="entry name" value="REC_PA4781-like"/>
    <property type="match status" value="1"/>
</dbReference>
<evidence type="ECO:0000259" key="2">
    <source>
        <dbReference type="PROSITE" id="PS50110"/>
    </source>
</evidence>
<evidence type="ECO:0000259" key="3">
    <source>
        <dbReference type="PROSITE" id="PS50887"/>
    </source>
</evidence>
<evidence type="ECO:0000256" key="1">
    <source>
        <dbReference type="PROSITE-ProRule" id="PRU00169"/>
    </source>
</evidence>
<dbReference type="InterPro" id="IPR050469">
    <property type="entry name" value="Diguanylate_Cyclase"/>
</dbReference>
<dbReference type="SUPFAM" id="SSF52172">
    <property type="entry name" value="CheY-like"/>
    <property type="match status" value="1"/>
</dbReference>
<dbReference type="GO" id="GO:0005886">
    <property type="term" value="C:plasma membrane"/>
    <property type="evidence" value="ECO:0007669"/>
    <property type="project" value="TreeGrafter"/>
</dbReference>
<protein>
    <submittedName>
        <fullName evidence="4">Two-component response regulator</fullName>
    </submittedName>
</protein>
<dbReference type="SUPFAM" id="SSF55073">
    <property type="entry name" value="Nucleotide cyclase"/>
    <property type="match status" value="2"/>
</dbReference>
<evidence type="ECO:0000313" key="5">
    <source>
        <dbReference type="Proteomes" id="UP000001203"/>
    </source>
</evidence>
<dbReference type="InterPro" id="IPR029787">
    <property type="entry name" value="Nucleotide_cyclase"/>
</dbReference>
<dbReference type="PROSITE" id="PS50110">
    <property type="entry name" value="RESPONSE_REGULATORY"/>
    <property type="match status" value="1"/>
</dbReference>
<gene>
    <name evidence="4" type="ordered locus">cce_4578</name>
</gene>
<dbReference type="GO" id="GO:0052621">
    <property type="term" value="F:diguanylate cyclase activity"/>
    <property type="evidence" value="ECO:0007669"/>
    <property type="project" value="TreeGrafter"/>
</dbReference>
<dbReference type="EMBL" id="CP000806">
    <property type="protein sequence ID" value="ACB53926.1"/>
    <property type="molecule type" value="Genomic_DNA"/>
</dbReference>
<accession>B1WVD6</accession>
<dbReference type="Pfam" id="PF00990">
    <property type="entry name" value="GGDEF"/>
    <property type="match status" value="2"/>
</dbReference>
<reference evidence="4 5" key="1">
    <citation type="journal article" date="2008" name="Proc. Natl. Acad. Sci. U.S.A.">
        <title>The genome of Cyanothece 51142, a unicellular diazotrophic cyanobacterium important in the marine nitrogen cycle.</title>
        <authorList>
            <person name="Welsh E.A."/>
            <person name="Liberton M."/>
            <person name="Stoeckel J."/>
            <person name="Loh T."/>
            <person name="Elvitigala T."/>
            <person name="Wang C."/>
            <person name="Wollam A."/>
            <person name="Fulton R.S."/>
            <person name="Clifton S.W."/>
            <person name="Jacobs J.M."/>
            <person name="Aurora R."/>
            <person name="Ghosh B.K."/>
            <person name="Sherman L.A."/>
            <person name="Smith R.D."/>
            <person name="Wilson R.K."/>
            <person name="Pakrasi H.B."/>
        </authorList>
    </citation>
    <scope>NUCLEOTIDE SEQUENCE [LARGE SCALE GENOMIC DNA]</scope>
    <source>
        <strain evidence="5">ATCC 51142 / BH68</strain>
    </source>
</reference>
<feature type="domain" description="GGDEF" evidence="3">
    <location>
        <begin position="179"/>
        <end position="328"/>
    </location>
</feature>
<dbReference type="Gene3D" id="3.30.70.270">
    <property type="match status" value="1"/>
</dbReference>
<dbReference type="GO" id="GO:0000160">
    <property type="term" value="P:phosphorelay signal transduction system"/>
    <property type="evidence" value="ECO:0007669"/>
    <property type="project" value="InterPro"/>
</dbReference>
<dbReference type="OrthoDB" id="9115at2"/>
<dbReference type="GO" id="GO:0043709">
    <property type="term" value="P:cell adhesion involved in single-species biofilm formation"/>
    <property type="evidence" value="ECO:0007669"/>
    <property type="project" value="TreeGrafter"/>
</dbReference>
<dbReference type="PROSITE" id="PS50887">
    <property type="entry name" value="GGDEF"/>
    <property type="match status" value="1"/>
</dbReference>
<sequence length="335" mass="37921">MKNLDPFKPEDFLILVVDDIRKNLQLLIEILDTSGYGTTFAISGKQALERAKVTEPDLILLDLMMPEMNGLEVCKQLKKNAKTEQIPVIFLTAATETNYLIEAFESGAVDYVTKPFKTPELLARIKTHLDLKRTKDELKKAYEEMKRIAATDELTGIPNRRSIFSLGKQEFERSQRYNSSFSLLIIDVDKFKTINDTYGHDIGDEALKMMVKITLNCLRKVDYIGRLETEEEALAKKGHLGRLGGEEFVVILPHTNLKGAYKAAQRVCEAMTKETLQVEDKTVSITVSIGIATYDSKDQKMEDILKRADLALFAAKENGRNRVAIMHNEQLKVSQ</sequence>
<dbReference type="RefSeq" id="WP_009543369.1">
    <property type="nucleotide sequence ID" value="NC_010546.1"/>
</dbReference>
<dbReference type="KEGG" id="cyt:cce_4578"/>
<feature type="modified residue" description="4-aspartylphosphate" evidence="1">
    <location>
        <position position="62"/>
    </location>
</feature>
<dbReference type="InterPro" id="IPR043128">
    <property type="entry name" value="Rev_trsase/Diguanyl_cyclase"/>
</dbReference>
<dbReference type="CDD" id="cd01949">
    <property type="entry name" value="GGDEF"/>
    <property type="match status" value="1"/>
</dbReference>
<dbReference type="AlphaFoldDB" id="B1WVD6"/>
<evidence type="ECO:0000313" key="4">
    <source>
        <dbReference type="EMBL" id="ACB53926.1"/>
    </source>
</evidence>
<dbReference type="PANTHER" id="PTHR45138:SF9">
    <property type="entry name" value="DIGUANYLATE CYCLASE DGCM-RELATED"/>
    <property type="match status" value="1"/>
</dbReference>
<feature type="domain" description="Response regulatory" evidence="2">
    <location>
        <begin position="13"/>
        <end position="129"/>
    </location>
</feature>